<feature type="transmembrane region" description="Helical" evidence="6">
    <location>
        <begin position="407"/>
        <end position="427"/>
    </location>
</feature>
<feature type="transmembrane region" description="Helical" evidence="6">
    <location>
        <begin position="63"/>
        <end position="81"/>
    </location>
</feature>
<dbReference type="Gene3D" id="1.20.1250.20">
    <property type="entry name" value="MFS general substrate transporter like domains"/>
    <property type="match status" value="1"/>
</dbReference>
<keyword evidence="9" id="KW-1185">Reference proteome</keyword>
<dbReference type="RefSeq" id="WP_239164432.1">
    <property type="nucleotide sequence ID" value="NZ_BAAATY010000021.1"/>
</dbReference>
<evidence type="ECO:0000256" key="3">
    <source>
        <dbReference type="ARBA" id="ARBA00022692"/>
    </source>
</evidence>
<accession>A0ABQ4BBH8</accession>
<proteinExistence type="predicted"/>
<keyword evidence="3 6" id="KW-0812">Transmembrane</keyword>
<dbReference type="InterPro" id="IPR020846">
    <property type="entry name" value="MFS_dom"/>
</dbReference>
<feature type="transmembrane region" description="Helical" evidence="6">
    <location>
        <begin position="314"/>
        <end position="332"/>
    </location>
</feature>
<feature type="transmembrane region" description="Helical" evidence="6">
    <location>
        <begin position="151"/>
        <end position="179"/>
    </location>
</feature>
<evidence type="ECO:0000256" key="4">
    <source>
        <dbReference type="ARBA" id="ARBA00022989"/>
    </source>
</evidence>
<evidence type="ECO:0000256" key="5">
    <source>
        <dbReference type="ARBA" id="ARBA00023136"/>
    </source>
</evidence>
<dbReference type="Pfam" id="PF07690">
    <property type="entry name" value="MFS_1"/>
    <property type="match status" value="1"/>
</dbReference>
<keyword evidence="2" id="KW-0813">Transport</keyword>
<organism evidence="8 9">
    <name type="scientific">Actinoplanes palleronii</name>
    <dbReference type="NCBI Taxonomy" id="113570"/>
    <lineage>
        <taxon>Bacteria</taxon>
        <taxon>Bacillati</taxon>
        <taxon>Actinomycetota</taxon>
        <taxon>Actinomycetes</taxon>
        <taxon>Micromonosporales</taxon>
        <taxon>Micromonosporaceae</taxon>
        <taxon>Actinoplanes</taxon>
    </lineage>
</organism>
<dbReference type="PANTHER" id="PTHR23501">
    <property type="entry name" value="MAJOR FACILITATOR SUPERFAMILY"/>
    <property type="match status" value="1"/>
</dbReference>
<feature type="transmembrane region" description="Helical" evidence="6">
    <location>
        <begin position="367"/>
        <end position="386"/>
    </location>
</feature>
<feature type="transmembrane region" description="Helical" evidence="6">
    <location>
        <begin position="31"/>
        <end position="57"/>
    </location>
</feature>
<feature type="transmembrane region" description="Helical" evidence="6">
    <location>
        <begin position="344"/>
        <end position="361"/>
    </location>
</feature>
<feature type="transmembrane region" description="Helical" evidence="6">
    <location>
        <begin position="93"/>
        <end position="112"/>
    </location>
</feature>
<evidence type="ECO:0000256" key="6">
    <source>
        <dbReference type="SAM" id="Phobius"/>
    </source>
</evidence>
<feature type="transmembrane region" description="Helical" evidence="6">
    <location>
        <begin position="185"/>
        <end position="204"/>
    </location>
</feature>
<dbReference type="InterPro" id="IPR011701">
    <property type="entry name" value="MFS"/>
</dbReference>
<protein>
    <submittedName>
        <fullName evidence="8">MFS transporter</fullName>
    </submittedName>
</protein>
<reference evidence="8 9" key="1">
    <citation type="submission" date="2021-01" db="EMBL/GenBank/DDBJ databases">
        <title>Whole genome shotgun sequence of Actinoplanes palleronii NBRC 14916.</title>
        <authorList>
            <person name="Komaki H."/>
            <person name="Tamura T."/>
        </authorList>
    </citation>
    <scope>NUCLEOTIDE SEQUENCE [LARGE SCALE GENOMIC DNA]</scope>
    <source>
        <strain evidence="8 9">NBRC 14916</strain>
    </source>
</reference>
<feature type="transmembrane region" description="Helical" evidence="6">
    <location>
        <begin position="439"/>
        <end position="456"/>
    </location>
</feature>
<sequence length="471" mass="48789">MKSGSGQTTPDRTAADQVAGRGFDRRLIVPMVLGSILNPVNSSMLAVALVPIGIALGAPPADTAWLVSALYLATATGQPVVGRLVDRYGARRLHLAGSALVGIAGLIGTLAPSLGVLIAARVLLGLGTCAGYPAAMYLIRSEARRTGVDSPASVLTLLSVSAQTIVVIGPTLGGLLIGAGGWRTVFAINIPVALVTFVLGWLRLPRATPQQKTGASFDIPGILLFAGTLTALMLFLMDPAVADLWLLGLALAAGAGFAVRELRFPEPFIDLRVFGGNTPLIATYARALLAQTIAYAVIYGFTQWLEAGRGLGPSHAGLILLPMSLVAIGVSTITGRRAGFRAKLLVGTVAQLAAAALMLTLHDSSPILILVLISVICGLPQGLHSLANQNAVYFQADPARIGASAGLLRTFSYLGAMVASAAYGAFFRHGADTAGLHDVAWFLIAVAALLLVLILADRSLTRLSAESRKAR</sequence>
<evidence type="ECO:0000259" key="7">
    <source>
        <dbReference type="PROSITE" id="PS50850"/>
    </source>
</evidence>
<feature type="domain" description="Major facilitator superfamily (MFS) profile" evidence="7">
    <location>
        <begin position="27"/>
        <end position="462"/>
    </location>
</feature>
<comment type="caution">
    <text evidence="8">The sequence shown here is derived from an EMBL/GenBank/DDBJ whole genome shotgun (WGS) entry which is preliminary data.</text>
</comment>
<keyword evidence="4 6" id="KW-1133">Transmembrane helix</keyword>
<dbReference type="PANTHER" id="PTHR23501:SF191">
    <property type="entry name" value="VACUOLAR BASIC AMINO ACID TRANSPORTER 4"/>
    <property type="match status" value="1"/>
</dbReference>
<dbReference type="PROSITE" id="PS50850">
    <property type="entry name" value="MFS"/>
    <property type="match status" value="1"/>
</dbReference>
<feature type="transmembrane region" description="Helical" evidence="6">
    <location>
        <begin position="216"/>
        <end position="236"/>
    </location>
</feature>
<name>A0ABQ4BBH8_9ACTN</name>
<keyword evidence="5 6" id="KW-0472">Membrane</keyword>
<evidence type="ECO:0000256" key="1">
    <source>
        <dbReference type="ARBA" id="ARBA00004429"/>
    </source>
</evidence>
<feature type="transmembrane region" description="Helical" evidence="6">
    <location>
        <begin position="242"/>
        <end position="259"/>
    </location>
</feature>
<feature type="transmembrane region" description="Helical" evidence="6">
    <location>
        <begin position="280"/>
        <end position="302"/>
    </location>
</feature>
<dbReference type="Proteomes" id="UP000624709">
    <property type="component" value="Unassembled WGS sequence"/>
</dbReference>
<dbReference type="EMBL" id="BOMS01000053">
    <property type="protein sequence ID" value="GIE68016.1"/>
    <property type="molecule type" value="Genomic_DNA"/>
</dbReference>
<gene>
    <name evidence="8" type="ORF">Apa02nite_041240</name>
</gene>
<dbReference type="SUPFAM" id="SSF103473">
    <property type="entry name" value="MFS general substrate transporter"/>
    <property type="match status" value="1"/>
</dbReference>
<evidence type="ECO:0000313" key="8">
    <source>
        <dbReference type="EMBL" id="GIE68016.1"/>
    </source>
</evidence>
<evidence type="ECO:0000256" key="2">
    <source>
        <dbReference type="ARBA" id="ARBA00022448"/>
    </source>
</evidence>
<dbReference type="InterPro" id="IPR036259">
    <property type="entry name" value="MFS_trans_sf"/>
</dbReference>
<comment type="subcellular location">
    <subcellularLocation>
        <location evidence="1">Cell inner membrane</location>
        <topology evidence="1">Multi-pass membrane protein</topology>
    </subcellularLocation>
</comment>
<dbReference type="Gene3D" id="1.20.1720.10">
    <property type="entry name" value="Multidrug resistance protein D"/>
    <property type="match status" value="1"/>
</dbReference>
<evidence type="ECO:0000313" key="9">
    <source>
        <dbReference type="Proteomes" id="UP000624709"/>
    </source>
</evidence>
<feature type="transmembrane region" description="Helical" evidence="6">
    <location>
        <begin position="118"/>
        <end position="139"/>
    </location>
</feature>